<dbReference type="InterPro" id="IPR007110">
    <property type="entry name" value="Ig-like_dom"/>
</dbReference>
<evidence type="ECO:0000313" key="3">
    <source>
        <dbReference type="Proteomes" id="UP000069272"/>
    </source>
</evidence>
<dbReference type="PANTHER" id="PTHR21261">
    <property type="entry name" value="BEAT PROTEIN"/>
    <property type="match status" value="1"/>
</dbReference>
<keyword evidence="3" id="KW-1185">Reference proteome</keyword>
<reference evidence="2 3" key="1">
    <citation type="journal article" date="2017" name="G3 (Bethesda)">
        <title>The Physical Genome Mapping of Anopheles albimanus Corrected Scaffold Misassemblies and Identified Interarm Rearrangements in Genus Anopheles.</title>
        <authorList>
            <person name="Artemov G.N."/>
            <person name="Peery A.N."/>
            <person name="Jiang X."/>
            <person name="Tu Z."/>
            <person name="Stegniy V.N."/>
            <person name="Sharakhova M.V."/>
            <person name="Sharakhov I.V."/>
        </authorList>
    </citation>
    <scope>NUCLEOTIDE SEQUENCE [LARGE SCALE GENOMIC DNA]</scope>
    <source>
        <strain evidence="2 3">ALBI9_A</strain>
    </source>
</reference>
<dbReference type="SUPFAM" id="SSF48726">
    <property type="entry name" value="Immunoglobulin"/>
    <property type="match status" value="2"/>
</dbReference>
<feature type="compositionally biased region" description="Basic residues" evidence="1">
    <location>
        <begin position="32"/>
        <end position="43"/>
    </location>
</feature>
<proteinExistence type="predicted"/>
<dbReference type="VEuPathDB" id="VectorBase:AALB20_032549"/>
<protein>
    <submittedName>
        <fullName evidence="2">Ig-like domain-containing protein</fullName>
    </submittedName>
</protein>
<dbReference type="STRING" id="7167.A0A182FWA1"/>
<sequence>MAPSPGLDSVYITKLSVPRVYVLDNYHHHRHQHQQYLAHHHHQQQQQQQQHPNHRPRGDGDPDVPFDVPAPQEPYTGGRSTETDGTAHHLVLDCEYFIEPDETGFVLKWLHNDVPIYQWIPPYRSPSSLNWMRDHVNRTFTRGTEAMHKHRALALMHPTPEFAGKYSCSVQTFQSGNIKSADLFIIVPESSFVLKYYRNLSDLVTVLCSVYGIFPAPELSLWVNDYRLENGSVNEIPATGDGLFDSSISIQLVLYESLQADDVIKCVLTIPGTEYRRTKETVFVDTTGSNTRIFEESNSILDPFGMVSSTGGTKVLAPPPPAVLPTSSAIPTTTTAEESVQRTTSAVVVAASPDAPARQPPPSQVAQAIPSVIRLRPTASSTRVLTVQQSNAVDSDEIMNVLDFKEILNENLLYQNGSGATTTFGESPFFGLV</sequence>
<reference evidence="2" key="2">
    <citation type="submission" date="2022-08" db="UniProtKB">
        <authorList>
            <consortium name="EnsemblMetazoa"/>
        </authorList>
    </citation>
    <scope>IDENTIFICATION</scope>
    <source>
        <strain evidence="2">STECLA/ALBI9_A</strain>
    </source>
</reference>
<evidence type="ECO:0000256" key="1">
    <source>
        <dbReference type="SAM" id="MobiDB-lite"/>
    </source>
</evidence>
<dbReference type="InterPro" id="IPR036179">
    <property type="entry name" value="Ig-like_dom_sf"/>
</dbReference>
<accession>A0A182FWA1</accession>
<organism evidence="2 3">
    <name type="scientific">Anopheles albimanus</name>
    <name type="common">New world malaria mosquito</name>
    <dbReference type="NCBI Taxonomy" id="7167"/>
    <lineage>
        <taxon>Eukaryota</taxon>
        <taxon>Metazoa</taxon>
        <taxon>Ecdysozoa</taxon>
        <taxon>Arthropoda</taxon>
        <taxon>Hexapoda</taxon>
        <taxon>Insecta</taxon>
        <taxon>Pterygota</taxon>
        <taxon>Neoptera</taxon>
        <taxon>Endopterygota</taxon>
        <taxon>Diptera</taxon>
        <taxon>Nematocera</taxon>
        <taxon>Culicoidea</taxon>
        <taxon>Culicidae</taxon>
        <taxon>Anophelinae</taxon>
        <taxon>Anopheles</taxon>
    </lineage>
</organism>
<feature type="region of interest" description="Disordered" evidence="1">
    <location>
        <begin position="32"/>
        <end position="84"/>
    </location>
</feature>
<name>A0A182FWA1_ANOAL</name>
<dbReference type="PANTHER" id="PTHR21261:SF2">
    <property type="entry name" value="GH04238P-RELATED"/>
    <property type="match status" value="1"/>
</dbReference>
<dbReference type="EnsemblMetazoa" id="AALB010837-RA">
    <property type="protein sequence ID" value="AALB010837-PA"/>
    <property type="gene ID" value="AALB010837"/>
</dbReference>
<dbReference type="VEuPathDB" id="VectorBase:AALB010837"/>
<evidence type="ECO:0000313" key="2">
    <source>
        <dbReference type="EnsemblMetazoa" id="AALB010837-PA"/>
    </source>
</evidence>
<dbReference type="AlphaFoldDB" id="A0A182FWA1"/>
<dbReference type="PROSITE" id="PS50835">
    <property type="entry name" value="IG_LIKE"/>
    <property type="match status" value="1"/>
</dbReference>
<dbReference type="Proteomes" id="UP000069272">
    <property type="component" value="Chromosome 3R"/>
</dbReference>